<dbReference type="Gene3D" id="3.30.70.20">
    <property type="match status" value="2"/>
</dbReference>
<protein>
    <submittedName>
        <fullName evidence="7">Ferredoxin-type protein NapF</fullName>
    </submittedName>
</protein>
<dbReference type="NCBIfam" id="TIGR00402">
    <property type="entry name" value="napF"/>
    <property type="match status" value="1"/>
</dbReference>
<keyword evidence="3" id="KW-0677">Repeat</keyword>
<proteinExistence type="predicted"/>
<reference evidence="7 8" key="1">
    <citation type="submission" date="2018-10" db="EMBL/GenBank/DDBJ databases">
        <title>Parasedimentitalea marina sp. nov., a psychrophilic bacterium isolated from deep seawater of the New Britain Trench.</title>
        <authorList>
            <person name="Cao J."/>
        </authorList>
    </citation>
    <scope>NUCLEOTIDE SEQUENCE [LARGE SCALE GENOMIC DNA]</scope>
    <source>
        <strain evidence="7 8">W43</strain>
    </source>
</reference>
<evidence type="ECO:0000256" key="1">
    <source>
        <dbReference type="ARBA" id="ARBA00022485"/>
    </source>
</evidence>
<dbReference type="PANTHER" id="PTHR43687">
    <property type="entry name" value="ADENYLYLSULFATE REDUCTASE, BETA SUBUNIT"/>
    <property type="match status" value="1"/>
</dbReference>
<dbReference type="RefSeq" id="WP_127748006.1">
    <property type="nucleotide sequence ID" value="NZ_CP033219.1"/>
</dbReference>
<dbReference type="InterPro" id="IPR050572">
    <property type="entry name" value="Fe-S_Ferredoxin"/>
</dbReference>
<organism evidence="7 8">
    <name type="scientific">Parasedimentitalea marina</name>
    <dbReference type="NCBI Taxonomy" id="2483033"/>
    <lineage>
        <taxon>Bacteria</taxon>
        <taxon>Pseudomonadati</taxon>
        <taxon>Pseudomonadota</taxon>
        <taxon>Alphaproteobacteria</taxon>
        <taxon>Rhodobacterales</taxon>
        <taxon>Paracoccaceae</taxon>
        <taxon>Parasedimentitalea</taxon>
    </lineage>
</organism>
<dbReference type="PANTHER" id="PTHR43687:SF1">
    <property type="entry name" value="FERREDOXIN III"/>
    <property type="match status" value="1"/>
</dbReference>
<dbReference type="OrthoDB" id="9800445at2"/>
<keyword evidence="1" id="KW-0004">4Fe-4S</keyword>
<feature type="domain" description="4Fe-4S ferredoxin-type" evidence="6">
    <location>
        <begin position="60"/>
        <end position="89"/>
    </location>
</feature>
<keyword evidence="4" id="KW-0408">Iron</keyword>
<evidence type="ECO:0000256" key="2">
    <source>
        <dbReference type="ARBA" id="ARBA00022723"/>
    </source>
</evidence>
<feature type="domain" description="4Fe-4S ferredoxin-type" evidence="6">
    <location>
        <begin position="131"/>
        <end position="160"/>
    </location>
</feature>
<feature type="domain" description="4Fe-4S ferredoxin-type" evidence="6">
    <location>
        <begin position="27"/>
        <end position="57"/>
    </location>
</feature>
<evidence type="ECO:0000313" key="8">
    <source>
        <dbReference type="Proteomes" id="UP000283063"/>
    </source>
</evidence>
<dbReference type="PROSITE" id="PS51379">
    <property type="entry name" value="4FE4S_FER_2"/>
    <property type="match status" value="3"/>
</dbReference>
<dbReference type="InterPro" id="IPR017896">
    <property type="entry name" value="4Fe4S_Fe-S-bd"/>
</dbReference>
<dbReference type="SUPFAM" id="SSF54862">
    <property type="entry name" value="4Fe-4S ferredoxins"/>
    <property type="match status" value="1"/>
</dbReference>
<dbReference type="EMBL" id="CP033219">
    <property type="protein sequence ID" value="AZV77450.1"/>
    <property type="molecule type" value="Genomic_DNA"/>
</dbReference>
<dbReference type="Proteomes" id="UP000283063">
    <property type="component" value="Chromosome"/>
</dbReference>
<evidence type="ECO:0000313" key="7">
    <source>
        <dbReference type="EMBL" id="AZV77450.1"/>
    </source>
</evidence>
<keyword evidence="8" id="KW-1185">Reference proteome</keyword>
<dbReference type="Pfam" id="PF12838">
    <property type="entry name" value="Fer4_7"/>
    <property type="match status" value="2"/>
</dbReference>
<evidence type="ECO:0000256" key="3">
    <source>
        <dbReference type="ARBA" id="ARBA00022737"/>
    </source>
</evidence>
<keyword evidence="2" id="KW-0479">Metal-binding</keyword>
<dbReference type="PROSITE" id="PS00198">
    <property type="entry name" value="4FE4S_FER_1"/>
    <property type="match status" value="1"/>
</dbReference>
<dbReference type="InterPro" id="IPR004496">
    <property type="entry name" value="NapF"/>
</dbReference>
<dbReference type="GO" id="GO:0046872">
    <property type="term" value="F:metal ion binding"/>
    <property type="evidence" value="ECO:0007669"/>
    <property type="project" value="UniProtKB-KW"/>
</dbReference>
<dbReference type="CDD" id="cd10564">
    <property type="entry name" value="NapF_like"/>
    <property type="match status" value="1"/>
</dbReference>
<dbReference type="AlphaFoldDB" id="A0A3T0N0A2"/>
<sequence length="163" mass="17117">MGKSGSQTVSRRALFSGRHGAPLRPPWTTQTSIQNACTGCGDCIAACPEAILFSGPANTPIVSFESGECTFCEACVQACKEPVFDIASQPWAIRADIADNCVMNIGISCRLCTDICEVEALVFDLSQRPVGKVSVNRNLCNGCGACVAACTFSAISIMEPLGD</sequence>
<dbReference type="KEGG" id="sedi:EBB79_05795"/>
<evidence type="ECO:0000256" key="4">
    <source>
        <dbReference type="ARBA" id="ARBA00023004"/>
    </source>
</evidence>
<keyword evidence="5" id="KW-0411">Iron-sulfur</keyword>
<name>A0A3T0N0A2_9RHOB</name>
<accession>A0A3T0N0A2</accession>
<dbReference type="InterPro" id="IPR017900">
    <property type="entry name" value="4Fe4S_Fe_S_CS"/>
</dbReference>
<evidence type="ECO:0000256" key="5">
    <source>
        <dbReference type="ARBA" id="ARBA00023014"/>
    </source>
</evidence>
<evidence type="ECO:0000259" key="6">
    <source>
        <dbReference type="PROSITE" id="PS51379"/>
    </source>
</evidence>
<gene>
    <name evidence="7" type="primary">napF</name>
    <name evidence="7" type="ORF">EBB79_05795</name>
</gene>
<dbReference type="GO" id="GO:0051539">
    <property type="term" value="F:4 iron, 4 sulfur cluster binding"/>
    <property type="evidence" value="ECO:0007669"/>
    <property type="project" value="UniProtKB-KW"/>
</dbReference>